<keyword evidence="4" id="KW-1003">Cell membrane</keyword>
<dbReference type="SMART" id="SM00388">
    <property type="entry name" value="HisKA"/>
    <property type="match status" value="1"/>
</dbReference>
<dbReference type="EC" id="2.7.13.3" evidence="3"/>
<evidence type="ECO:0000256" key="5">
    <source>
        <dbReference type="ARBA" id="ARBA00022553"/>
    </source>
</evidence>
<feature type="domain" description="PAC" evidence="22">
    <location>
        <begin position="708"/>
        <end position="760"/>
    </location>
</feature>
<evidence type="ECO:0000256" key="3">
    <source>
        <dbReference type="ARBA" id="ARBA00012438"/>
    </source>
</evidence>
<dbReference type="PROSITE" id="PS50112">
    <property type="entry name" value="PAS"/>
    <property type="match status" value="2"/>
</dbReference>
<evidence type="ECO:0000256" key="10">
    <source>
        <dbReference type="ARBA" id="ARBA00022840"/>
    </source>
</evidence>
<keyword evidence="7 18" id="KW-0812">Transmembrane</keyword>
<dbReference type="InterPro" id="IPR003594">
    <property type="entry name" value="HATPase_dom"/>
</dbReference>
<dbReference type="Pfam" id="PF13426">
    <property type="entry name" value="PAS_9"/>
    <property type="match status" value="3"/>
</dbReference>
<dbReference type="PANTHER" id="PTHR45339">
    <property type="entry name" value="HYBRID SIGNAL TRANSDUCTION HISTIDINE KINASE J"/>
    <property type="match status" value="1"/>
</dbReference>
<dbReference type="InterPro" id="IPR013655">
    <property type="entry name" value="PAS_fold_3"/>
</dbReference>
<accession>A0A2I7N9G4</accession>
<dbReference type="SMART" id="SM00448">
    <property type="entry name" value="REC"/>
    <property type="match status" value="2"/>
</dbReference>
<evidence type="ECO:0000256" key="12">
    <source>
        <dbReference type="ARBA" id="ARBA00023012"/>
    </source>
</evidence>
<feature type="transmembrane region" description="Helical" evidence="18">
    <location>
        <begin position="118"/>
        <end position="137"/>
    </location>
</feature>
<dbReference type="PRINTS" id="PR00344">
    <property type="entry name" value="BCTRLSENSOR"/>
</dbReference>
<dbReference type="SUPFAM" id="SSF47226">
    <property type="entry name" value="Histidine-containing phosphotransfer domain, HPT domain"/>
    <property type="match status" value="1"/>
</dbReference>
<sequence length="2021" mass="227947">MKNITGGFKLIIQILALIIMSLGLFVMFGWCIQSSQIVHILPSYSPMQFNTALCFFLSGVAITLRLGRHRWFLFSCYLSGIINILTLSEYLFGINFGIDSVVLQIYLNKVAFLPGRMSPTTAISFIVLNLALIFNVVRSYRTIMLFIQLLLIAIAFILSSLAMVGYAFHLPSLYSWVSSIGIAIHTAIGIFLLATTQFLFIYREIIRFKAIKIYASALSFFAVLVTFVIFQWQLLILSAHKFYADSLLRNNQILVTNLANEFKADVLALERFYRRLAVDSFNNALWETDSQSYLNNFNELVLLKVVDNIGVSHIKNSVTPFDSEQLAQIESSCRGITGLSANASLDTILFHNTYYWCLNYKGKIQQLALLKIDKILQRVIDNDSGLGQLNFKIFIDNQLLFKQIKTTDPVNNFLNHLTTSAYPVNGAVMKIDSWPSQQYINEHPMSFQPLLFLVFGLLVSVLSSLLIVLVYTINQSNRNLKRLVYRRTKLLNKSRHQYMLLYENAPDLYLTFDYSNRLILNCNDTLVNVLGYPDKTYLINQSIFILCAEECHAASTEMFEQMLIGDIYDQKLILLLYNGSKLHVSAKIGIQRDASSGNPLVCYASFRDISHQVMLEHELEKQNASAVMFTQNEQLYQTILNAVNDGWWDWNVETGAVYYSENVRILFGYEEYEFKDDNLGLWQTVIFTEDAEMVTKASHLAVSDKIPYRLTARFHHKNGQTLWLIVRGCGIIDQDGVVRRVVGTFTNVTEQHRLMDEIIQMSGLQNAILNSAKQSIISTDCNGIIKSFNTGAEEMLGYSASEVINLKTPAIIHDSAEVAAMADRLSTEFNVAIAPGFEVFVYRSRLGGADTNQWTYIRKDGSRLQVELSVTALFDKNGEIYGYLGIAKDITELVIANEKLKFSRELLEQTGQMGLIGGWEVNLLSGEVLWTKTMYELFEAPLDYLSSYEADVSRFYEEGYYRDKVNSSFMESVASGLSFDIEVRAVSYQGNYKWMRVKGFPVMENGICLRMYGVCHDISDRVNLVRELDAERGRLGYMIDGTGLGTWEWNIQTGATIFNKKWAETIGYTLEELAPTDINTSTKCMHPDDKIRRNQLLQEHFTGKSEFYACEIRMRHRDGYWVWVLDRGKVTTWTNDGKPELMYGTHQEISNYKILQNELQKTAEKFQNLFELSPVGIAMNDFATGAFLEANNSLLNSIGYTLEEIKQSDYWDITPSEYQEQEQIQLESLKATRLYGPYRKEYIRKDGSCYPVLLNGILTTDHTGREVIWSVVVDISQQVEYEANLIAARKAAEEASIAKSNFVANMSHEIRTPMNAVIGLSQLLTDTSLNHIQKDYVNKIINSSQLLLGIINDILDYSKIEAGKLMLEKVRFNLDEVLNQLIIIFIANNRSPENLEFFIHVDNNVPQNLFGDKLRIAQVLTNLLSNAVKFTPEGKIELTISLLSINPPEKTVSLLVSMKDTGIGIAEEQQQSLFKPFSQSDSSITRKYGGTGLGLVISNQILRVMGSELNLESVSGIGSKFSFNLNLPYEDVPEEGGLTKIRGKRVLIVDDEPITRNILRNILEGLSQNVSEAQSAEEALTMILSDKDSGFDFVIMDWKMSGMNGLTAIRKLKLMAKEGVLGRTAPTILLVSAYSKHEIALTKEDDVALLTKPVTRGMLINALQLSINSTLQEMPEAKPQLVSLLGKNILLVEDNLINQEVASLMLNKIGATVMIANNGLEAVNMVTNNNSAKIDLILMDLQMPVMSGYEAATIIHQQLPNLPIIALTATVMSEDIKLMLNSGMCDHIAKPIETNKLYLTVAKWLKVDLGVEAEMSEKQIQQYVDFIIDLEYIKTVVNGDLEKALKLFGQFSIQLDEAMLLLASSIEKHSQSQICNLLHSLKGAAGNLGLNPLFTLFSSLEEETKSDSGFSQTNYESLNKLITQFNFELNKLQNSLYAEYGGLNTFSTNTDSILEILDKVMQVISVNEIVENDDLKQLDFMAKGSFVEGLIHQFIRLIENFAFDAAVNLGNEIKKSLVENK</sequence>
<dbReference type="Gene3D" id="3.30.565.10">
    <property type="entry name" value="Histidine kinase-like ATPase, C-terminal domain"/>
    <property type="match status" value="1"/>
</dbReference>
<organism evidence="24 25">
    <name type="scientific">Aquella oligotrophica</name>
    <dbReference type="NCBI Taxonomy" id="2067065"/>
    <lineage>
        <taxon>Bacteria</taxon>
        <taxon>Pseudomonadati</taxon>
        <taxon>Pseudomonadota</taxon>
        <taxon>Betaproteobacteria</taxon>
        <taxon>Neisseriales</taxon>
        <taxon>Neisseriaceae</taxon>
        <taxon>Aquella</taxon>
    </lineage>
</organism>
<feature type="modified residue" description="4-aspartylphosphate" evidence="17">
    <location>
        <position position="1597"/>
    </location>
</feature>
<dbReference type="SUPFAM" id="SSF55874">
    <property type="entry name" value="ATPase domain of HSP90 chaperone/DNA topoisomerase II/histidine kinase"/>
    <property type="match status" value="1"/>
</dbReference>
<dbReference type="SUPFAM" id="SSF47384">
    <property type="entry name" value="Homodimeric domain of signal transducing histidine kinase"/>
    <property type="match status" value="1"/>
</dbReference>
<evidence type="ECO:0000256" key="6">
    <source>
        <dbReference type="ARBA" id="ARBA00022679"/>
    </source>
</evidence>
<dbReference type="SUPFAM" id="SSF52172">
    <property type="entry name" value="CheY-like"/>
    <property type="match status" value="2"/>
</dbReference>
<proteinExistence type="predicted"/>
<feature type="transmembrane region" description="Helical" evidence="18">
    <location>
        <begin position="47"/>
        <end position="64"/>
    </location>
</feature>
<dbReference type="InterPro" id="IPR036097">
    <property type="entry name" value="HisK_dim/P_sf"/>
</dbReference>
<dbReference type="CDD" id="cd17546">
    <property type="entry name" value="REC_hyHK_CKI1_RcsC-like"/>
    <property type="match status" value="1"/>
</dbReference>
<dbReference type="PROSITE" id="PS50113">
    <property type="entry name" value="PAC"/>
    <property type="match status" value="3"/>
</dbReference>
<dbReference type="EMBL" id="CP024847">
    <property type="protein sequence ID" value="AUR53097.1"/>
    <property type="molecule type" value="Genomic_DNA"/>
</dbReference>
<comment type="catalytic activity">
    <reaction evidence="1">
        <text>ATP + protein L-histidine = ADP + protein N-phospho-L-histidine.</text>
        <dbReference type="EC" id="2.7.13.3"/>
    </reaction>
</comment>
<dbReference type="InterPro" id="IPR036890">
    <property type="entry name" value="HATPase_C_sf"/>
</dbReference>
<dbReference type="InterPro" id="IPR003661">
    <property type="entry name" value="HisK_dim/P_dom"/>
</dbReference>
<dbReference type="Proteomes" id="UP000236655">
    <property type="component" value="Chromosome"/>
</dbReference>
<dbReference type="Pfam" id="PF00512">
    <property type="entry name" value="HisKA"/>
    <property type="match status" value="1"/>
</dbReference>
<comment type="function">
    <text evidence="14">Member of the two-component regulatory system BvgS/BvgA. Phosphorylates BvgA via a four-step phosphorelay in response to environmental signals.</text>
</comment>
<dbReference type="CDD" id="cd16922">
    <property type="entry name" value="HATPase_EvgS-ArcB-TorS-like"/>
    <property type="match status" value="1"/>
</dbReference>
<dbReference type="InterPro" id="IPR000700">
    <property type="entry name" value="PAS-assoc_C"/>
</dbReference>
<dbReference type="GO" id="GO:0005524">
    <property type="term" value="F:ATP binding"/>
    <property type="evidence" value="ECO:0007669"/>
    <property type="project" value="UniProtKB-KW"/>
</dbReference>
<dbReference type="Gene3D" id="3.30.450.20">
    <property type="entry name" value="PAS domain"/>
    <property type="match status" value="6"/>
</dbReference>
<evidence type="ECO:0000259" key="23">
    <source>
        <dbReference type="PROSITE" id="PS50894"/>
    </source>
</evidence>
<dbReference type="InterPro" id="IPR005467">
    <property type="entry name" value="His_kinase_dom"/>
</dbReference>
<feature type="transmembrane region" description="Helical" evidence="18">
    <location>
        <begin position="174"/>
        <end position="201"/>
    </location>
</feature>
<dbReference type="SMART" id="SM00091">
    <property type="entry name" value="PAS"/>
    <property type="match status" value="5"/>
</dbReference>
<dbReference type="PROSITE" id="PS50109">
    <property type="entry name" value="HIS_KIN"/>
    <property type="match status" value="1"/>
</dbReference>
<feature type="transmembrane region" description="Helical" evidence="18">
    <location>
        <begin position="149"/>
        <end position="168"/>
    </location>
</feature>
<feature type="transmembrane region" description="Helical" evidence="18">
    <location>
        <begin position="450"/>
        <end position="473"/>
    </location>
</feature>
<feature type="domain" description="PAS" evidence="21">
    <location>
        <begin position="768"/>
        <end position="805"/>
    </location>
</feature>
<dbReference type="RefSeq" id="WP_102952383.1">
    <property type="nucleotide sequence ID" value="NZ_CP024847.1"/>
</dbReference>
<keyword evidence="8" id="KW-0547">Nucleotide-binding</keyword>
<keyword evidence="25" id="KW-1185">Reference proteome</keyword>
<dbReference type="Pfam" id="PF08447">
    <property type="entry name" value="PAS_3"/>
    <property type="match status" value="3"/>
</dbReference>
<dbReference type="Gene3D" id="3.40.50.2300">
    <property type="match status" value="2"/>
</dbReference>
<dbReference type="PROSITE" id="PS50110">
    <property type="entry name" value="RESPONSE_REGULATORY"/>
    <property type="match status" value="2"/>
</dbReference>
<dbReference type="InterPro" id="IPR000014">
    <property type="entry name" value="PAS"/>
</dbReference>
<evidence type="ECO:0000259" key="20">
    <source>
        <dbReference type="PROSITE" id="PS50110"/>
    </source>
</evidence>
<feature type="domain" description="HPt" evidence="23">
    <location>
        <begin position="1840"/>
        <end position="1939"/>
    </location>
</feature>
<dbReference type="Gene3D" id="1.10.287.130">
    <property type="match status" value="1"/>
</dbReference>
<feature type="transmembrane region" description="Helical" evidence="18">
    <location>
        <begin position="12"/>
        <end position="35"/>
    </location>
</feature>
<evidence type="ECO:0000256" key="9">
    <source>
        <dbReference type="ARBA" id="ARBA00022777"/>
    </source>
</evidence>
<dbReference type="InterPro" id="IPR001789">
    <property type="entry name" value="Sig_transdc_resp-reg_receiver"/>
</dbReference>
<evidence type="ECO:0000256" key="7">
    <source>
        <dbReference type="ARBA" id="ARBA00022692"/>
    </source>
</evidence>
<dbReference type="SMART" id="SM00387">
    <property type="entry name" value="HATPase_c"/>
    <property type="match status" value="1"/>
</dbReference>
<dbReference type="InterPro" id="IPR036641">
    <property type="entry name" value="HPT_dom_sf"/>
</dbReference>
<dbReference type="InterPro" id="IPR001610">
    <property type="entry name" value="PAC"/>
</dbReference>
<dbReference type="Gene3D" id="1.20.120.160">
    <property type="entry name" value="HPT domain"/>
    <property type="match status" value="1"/>
</dbReference>
<feature type="domain" description="Response regulatory" evidence="20">
    <location>
        <begin position="1688"/>
        <end position="1805"/>
    </location>
</feature>
<evidence type="ECO:0000259" key="19">
    <source>
        <dbReference type="PROSITE" id="PS50109"/>
    </source>
</evidence>
<keyword evidence="10" id="KW-0067">ATP-binding</keyword>
<evidence type="ECO:0000256" key="11">
    <source>
        <dbReference type="ARBA" id="ARBA00022989"/>
    </source>
</evidence>
<dbReference type="NCBIfam" id="TIGR00229">
    <property type="entry name" value="sensory_box"/>
    <property type="match status" value="5"/>
</dbReference>
<dbReference type="FunFam" id="1.10.287.130:FF:000003">
    <property type="entry name" value="Histidine kinase"/>
    <property type="match status" value="1"/>
</dbReference>
<evidence type="ECO:0000256" key="16">
    <source>
        <dbReference type="PROSITE-ProRule" id="PRU00110"/>
    </source>
</evidence>
<feature type="modified residue" description="4-aspartylphosphate" evidence="17">
    <location>
        <position position="1740"/>
    </location>
</feature>
<name>A0A2I7N9G4_9NEIS</name>
<dbReference type="OrthoDB" id="8586880at2"/>
<keyword evidence="12" id="KW-0902">Two-component regulatory system</keyword>
<dbReference type="SUPFAM" id="SSF55785">
    <property type="entry name" value="PYP-like sensor domain (PAS domain)"/>
    <property type="match status" value="6"/>
</dbReference>
<dbReference type="KEGG" id="nba:CUN60_12625"/>
<dbReference type="GO" id="GO:0000155">
    <property type="term" value="F:phosphorelay sensor kinase activity"/>
    <property type="evidence" value="ECO:0007669"/>
    <property type="project" value="InterPro"/>
</dbReference>
<comment type="subcellular location">
    <subcellularLocation>
        <location evidence="2">Cell membrane</location>
        <topology evidence="2">Multi-pass membrane protein</topology>
    </subcellularLocation>
</comment>
<feature type="domain" description="PAC" evidence="22">
    <location>
        <begin position="850"/>
        <end position="902"/>
    </location>
</feature>
<evidence type="ECO:0000256" key="15">
    <source>
        <dbReference type="ARBA" id="ARBA00070152"/>
    </source>
</evidence>
<dbReference type="Pfam" id="PF02518">
    <property type="entry name" value="HATPase_c"/>
    <property type="match status" value="1"/>
</dbReference>
<dbReference type="CDD" id="cd00130">
    <property type="entry name" value="PAS"/>
    <property type="match status" value="5"/>
</dbReference>
<evidence type="ECO:0000313" key="25">
    <source>
        <dbReference type="Proteomes" id="UP000236655"/>
    </source>
</evidence>
<feature type="domain" description="PAC" evidence="22">
    <location>
        <begin position="1108"/>
        <end position="1161"/>
    </location>
</feature>
<evidence type="ECO:0000259" key="22">
    <source>
        <dbReference type="PROSITE" id="PS50113"/>
    </source>
</evidence>
<dbReference type="FunFam" id="3.30.565.10:FF:000010">
    <property type="entry name" value="Sensor histidine kinase RcsC"/>
    <property type="match status" value="1"/>
</dbReference>
<evidence type="ECO:0000256" key="17">
    <source>
        <dbReference type="PROSITE-ProRule" id="PRU00169"/>
    </source>
</evidence>
<protein>
    <recommendedName>
        <fullName evidence="15">Virulence sensor protein BvgS</fullName>
        <ecNumber evidence="3">2.7.13.3</ecNumber>
    </recommendedName>
</protein>
<keyword evidence="11 18" id="KW-1133">Transmembrane helix</keyword>
<feature type="domain" description="Histidine kinase" evidence="19">
    <location>
        <begin position="1305"/>
        <end position="1529"/>
    </location>
</feature>
<keyword evidence="9" id="KW-0418">Kinase</keyword>
<dbReference type="GO" id="GO:0005886">
    <property type="term" value="C:plasma membrane"/>
    <property type="evidence" value="ECO:0007669"/>
    <property type="project" value="UniProtKB-SubCell"/>
</dbReference>
<dbReference type="PANTHER" id="PTHR45339:SF1">
    <property type="entry name" value="HYBRID SIGNAL TRANSDUCTION HISTIDINE KINASE J"/>
    <property type="match status" value="1"/>
</dbReference>
<evidence type="ECO:0000256" key="13">
    <source>
        <dbReference type="ARBA" id="ARBA00023136"/>
    </source>
</evidence>
<evidence type="ECO:0000256" key="14">
    <source>
        <dbReference type="ARBA" id="ARBA00058004"/>
    </source>
</evidence>
<reference evidence="25" key="1">
    <citation type="submission" date="2017-11" db="EMBL/GenBank/DDBJ databases">
        <authorList>
            <person name="Chan K.G."/>
            <person name="Lee L.S."/>
        </authorList>
    </citation>
    <scope>NUCLEOTIDE SEQUENCE [LARGE SCALE GENOMIC DNA]</scope>
    <source>
        <strain evidence="25">DSM 100970</strain>
    </source>
</reference>
<evidence type="ECO:0000256" key="18">
    <source>
        <dbReference type="SAM" id="Phobius"/>
    </source>
</evidence>
<dbReference type="CDD" id="cd00082">
    <property type="entry name" value="HisKA"/>
    <property type="match status" value="1"/>
</dbReference>
<keyword evidence="13 18" id="KW-0472">Membrane</keyword>
<dbReference type="InterPro" id="IPR011006">
    <property type="entry name" value="CheY-like_superfamily"/>
</dbReference>
<evidence type="ECO:0000313" key="24">
    <source>
        <dbReference type="EMBL" id="AUR53097.1"/>
    </source>
</evidence>
<evidence type="ECO:0000256" key="2">
    <source>
        <dbReference type="ARBA" id="ARBA00004651"/>
    </source>
</evidence>
<dbReference type="Pfam" id="PF00072">
    <property type="entry name" value="Response_reg"/>
    <property type="match status" value="2"/>
</dbReference>
<dbReference type="SMART" id="SM00086">
    <property type="entry name" value="PAC"/>
    <property type="match status" value="6"/>
</dbReference>
<feature type="transmembrane region" description="Helical" evidence="18">
    <location>
        <begin position="71"/>
        <end position="98"/>
    </location>
</feature>
<dbReference type="InterPro" id="IPR008207">
    <property type="entry name" value="Sig_transdc_His_kin_Hpt_dom"/>
</dbReference>
<evidence type="ECO:0000256" key="1">
    <source>
        <dbReference type="ARBA" id="ARBA00000085"/>
    </source>
</evidence>
<feature type="domain" description="Response regulatory" evidence="20">
    <location>
        <begin position="1545"/>
        <end position="1667"/>
    </location>
</feature>
<dbReference type="InterPro" id="IPR035965">
    <property type="entry name" value="PAS-like_dom_sf"/>
</dbReference>
<feature type="transmembrane region" description="Helical" evidence="18">
    <location>
        <begin position="213"/>
        <end position="232"/>
    </location>
</feature>
<gene>
    <name evidence="24" type="ORF">CUN60_12625</name>
</gene>
<evidence type="ECO:0000256" key="8">
    <source>
        <dbReference type="ARBA" id="ARBA00022741"/>
    </source>
</evidence>
<evidence type="ECO:0000256" key="4">
    <source>
        <dbReference type="ARBA" id="ARBA00022475"/>
    </source>
</evidence>
<feature type="domain" description="PAS" evidence="21">
    <location>
        <begin position="632"/>
        <end position="705"/>
    </location>
</feature>
<dbReference type="InterPro" id="IPR004358">
    <property type="entry name" value="Sig_transdc_His_kin-like_C"/>
</dbReference>
<keyword evidence="6" id="KW-0808">Transferase</keyword>
<keyword evidence="5 17" id="KW-0597">Phosphoprotein</keyword>
<feature type="modified residue" description="Phosphohistidine" evidence="16">
    <location>
        <position position="1879"/>
    </location>
</feature>
<evidence type="ECO:0000259" key="21">
    <source>
        <dbReference type="PROSITE" id="PS50112"/>
    </source>
</evidence>
<dbReference type="PROSITE" id="PS50894">
    <property type="entry name" value="HPT"/>
    <property type="match status" value="1"/>
</dbReference>